<evidence type="ECO:0000256" key="3">
    <source>
        <dbReference type="ARBA" id="ARBA00023002"/>
    </source>
</evidence>
<sequence length="560" mass="61755">MVFTGTGLTSEQFMKKPQNEPTLTYKKGSEERKALEEALKEMSEQTFEVPVVIGKERIYNNLDGKQLVPTDHQKVIARYANATAEQIKHAIDVALEARHEWDRKPMRERAEILLRAADLLAGKYRMKVNAATMLGQGKNIVQAEIDGACELTDFFRFNSMFALGYEQYQPTSTPTSKNSMILRGFEGFVAAVTPFNFTAIGGNLPTAPTLMGNVVLWKPASTAILSNYIVYQVLEEAGMPPGVISFLPSKGNVFGPTITASPHLAAINFTGSVPTFQWLWKAVADNIDKYSMASFLLSGSLTFLKQLLYTLLLECGGKNFHFIHPSANLDVATACTMRAGYEYQGQKCSACSRLYVPESLWPAMKAKMSAIAKEIKVRDPSIFMAAIIDKSAFNTIVEYIEYAKTGADGAEIIYGGTYDSSKGYFIQPTLVQVKNWDARLLKEEIFGPIITAYVYPDKDVDKVVSGLKDATPFGLTGGVFAEDKAFLEKAKDMLRDAVGNMYLNDKSTGAVVGQQPFGGARMSGTNDKAGGPHYPLKWTSPLCIKETTVPLTEWRYPSMD</sequence>
<dbReference type="Gene3D" id="3.40.605.10">
    <property type="entry name" value="Aldehyde Dehydrogenase, Chain A, domain 1"/>
    <property type="match status" value="1"/>
</dbReference>
<dbReference type="PANTHER" id="PTHR42862">
    <property type="entry name" value="DELTA-1-PYRROLINE-5-CARBOXYLATE DEHYDROGENASE 1, ISOFORM A-RELATED"/>
    <property type="match status" value="1"/>
</dbReference>
<dbReference type="AlphaFoldDB" id="A0A0N4VJW1"/>
<feature type="active site" evidence="7">
    <location>
        <position position="314"/>
    </location>
</feature>
<evidence type="ECO:0000256" key="4">
    <source>
        <dbReference type="ARBA" id="ARBA00023027"/>
    </source>
</evidence>
<dbReference type="GO" id="GO:0010133">
    <property type="term" value="P:L-proline catabolic process to L-glutamate"/>
    <property type="evidence" value="ECO:0007669"/>
    <property type="project" value="UniProtKB-UniRule"/>
</dbReference>
<evidence type="ECO:0000256" key="9">
    <source>
        <dbReference type="RuleBase" id="RU366016"/>
    </source>
</evidence>
<keyword evidence="3 8" id="KW-0560">Oxidoreductase</keyword>
<keyword evidence="5 9" id="KW-0642">Proline metabolism</keyword>
<dbReference type="Gene3D" id="3.40.309.10">
    <property type="entry name" value="Aldehyde Dehydrogenase, Chain A, domain 2"/>
    <property type="match status" value="1"/>
</dbReference>
<dbReference type="NCBIfam" id="TIGR01236">
    <property type="entry name" value="D1pyr5carbox1"/>
    <property type="match status" value="1"/>
</dbReference>
<dbReference type="InterPro" id="IPR015590">
    <property type="entry name" value="Aldehyde_DH_dom"/>
</dbReference>
<dbReference type="SUPFAM" id="SSF53720">
    <property type="entry name" value="ALDH-like"/>
    <property type="match status" value="1"/>
</dbReference>
<reference evidence="12 13" key="2">
    <citation type="submission" date="2018-10" db="EMBL/GenBank/DDBJ databases">
        <authorList>
            <consortium name="Pathogen Informatics"/>
        </authorList>
    </citation>
    <scope>NUCLEOTIDE SEQUENCE [LARGE SCALE GENOMIC DNA]</scope>
</reference>
<dbReference type="InterPro" id="IPR005931">
    <property type="entry name" value="P5CDH/ALDH4A1"/>
</dbReference>
<dbReference type="GO" id="GO:0003842">
    <property type="term" value="F:L-glutamate gamma-semialdehyde dehydrogenase activity"/>
    <property type="evidence" value="ECO:0007669"/>
    <property type="project" value="UniProtKB-UniRule"/>
</dbReference>
<evidence type="ECO:0000256" key="6">
    <source>
        <dbReference type="ARBA" id="ARBA00048142"/>
    </source>
</evidence>
<dbReference type="STRING" id="51028.A0A0N4VJW1"/>
<comment type="pathway">
    <text evidence="1 9">Amino-acid degradation; L-proline degradation into L-glutamate; L-glutamate from L-proline: step 2/2.</text>
</comment>
<keyword evidence="13" id="KW-1185">Reference proteome</keyword>
<dbReference type="InterPro" id="IPR016161">
    <property type="entry name" value="Ald_DH/histidinol_DH"/>
</dbReference>
<evidence type="ECO:0000256" key="5">
    <source>
        <dbReference type="ARBA" id="ARBA00023062"/>
    </source>
</evidence>
<dbReference type="WBParaSite" id="EVEC_0001113201-mRNA-1">
    <property type="protein sequence ID" value="EVEC_0001113201-mRNA-1"/>
    <property type="gene ID" value="EVEC_0001113201"/>
</dbReference>
<evidence type="ECO:0000313" key="13">
    <source>
        <dbReference type="Proteomes" id="UP000274131"/>
    </source>
</evidence>
<evidence type="ECO:0000256" key="2">
    <source>
        <dbReference type="ARBA" id="ARBA00009986"/>
    </source>
</evidence>
<feature type="domain" description="Aldehyde dehydrogenase" evidence="11">
    <location>
        <begin position="69"/>
        <end position="535"/>
    </location>
</feature>
<name>A0A0N4VJW1_ENTVE</name>
<dbReference type="InterPro" id="IPR029510">
    <property type="entry name" value="Ald_DH_CS_GLU"/>
</dbReference>
<dbReference type="EMBL" id="UXUI01010865">
    <property type="protein sequence ID" value="VDD95706.1"/>
    <property type="molecule type" value="Genomic_DNA"/>
</dbReference>
<reference evidence="14" key="1">
    <citation type="submission" date="2017-02" db="UniProtKB">
        <authorList>
            <consortium name="WormBaseParasite"/>
        </authorList>
    </citation>
    <scope>IDENTIFICATION</scope>
</reference>
<proteinExistence type="inferred from homology"/>
<dbReference type="InterPro" id="IPR016160">
    <property type="entry name" value="Ald_DH_CS_CYS"/>
</dbReference>
<evidence type="ECO:0000313" key="14">
    <source>
        <dbReference type="WBParaSite" id="EVEC_0001113201-mRNA-1"/>
    </source>
</evidence>
<dbReference type="Proteomes" id="UP000274131">
    <property type="component" value="Unassembled WGS sequence"/>
</dbReference>
<protein>
    <recommendedName>
        <fullName evidence="9 10">Multifunctional fusion protein</fullName>
    </recommendedName>
    <domain>
        <recommendedName>
            <fullName evidence="10">Delta-1-pyrroline-5-carboxylate dehydrogenase</fullName>
            <shortName evidence="10">P5C dehydrogenase</shortName>
        </recommendedName>
        <alternativeName>
            <fullName evidence="9">L-glutamate gamma-semialdehyde dehydrogenase</fullName>
        </alternativeName>
    </domain>
    <domain>
        <recommendedName>
            <fullName evidence="9">L-glutamate gamma-semialdehyde dehydrogenase</fullName>
            <ecNumber evidence="9">1.2.1.88</ecNumber>
        </recommendedName>
    </domain>
</protein>
<dbReference type="UniPathway" id="UPA00261">
    <property type="reaction ID" value="UER00374"/>
</dbReference>
<keyword evidence="4 9" id="KW-0520">NAD</keyword>
<dbReference type="InterPro" id="IPR016163">
    <property type="entry name" value="Ald_DH_C"/>
</dbReference>
<dbReference type="FunFam" id="3.40.309.10:FF:000005">
    <property type="entry name" value="1-pyrroline-5-carboxylate dehydrogenase 1"/>
    <property type="match status" value="1"/>
</dbReference>
<dbReference type="InterPro" id="IPR050485">
    <property type="entry name" value="Proline_metab_enzyme"/>
</dbReference>
<dbReference type="Pfam" id="PF00171">
    <property type="entry name" value="Aldedh"/>
    <property type="match status" value="1"/>
</dbReference>
<organism evidence="14">
    <name type="scientific">Enterobius vermicularis</name>
    <name type="common">Human pinworm</name>
    <dbReference type="NCBI Taxonomy" id="51028"/>
    <lineage>
        <taxon>Eukaryota</taxon>
        <taxon>Metazoa</taxon>
        <taxon>Ecdysozoa</taxon>
        <taxon>Nematoda</taxon>
        <taxon>Chromadorea</taxon>
        <taxon>Rhabditida</taxon>
        <taxon>Spirurina</taxon>
        <taxon>Oxyuridomorpha</taxon>
        <taxon>Oxyuroidea</taxon>
        <taxon>Oxyuridae</taxon>
        <taxon>Enterobius</taxon>
    </lineage>
</organism>
<evidence type="ECO:0000313" key="12">
    <source>
        <dbReference type="EMBL" id="VDD95706.1"/>
    </source>
</evidence>
<dbReference type="OrthoDB" id="5322683at2759"/>
<dbReference type="GO" id="GO:0005759">
    <property type="term" value="C:mitochondrial matrix"/>
    <property type="evidence" value="ECO:0007669"/>
    <property type="project" value="TreeGrafter"/>
</dbReference>
<dbReference type="PROSITE" id="PS00687">
    <property type="entry name" value="ALDEHYDE_DEHYDR_GLU"/>
    <property type="match status" value="1"/>
</dbReference>
<accession>A0A0N4VJW1</accession>
<gene>
    <name evidence="12" type="ORF">EVEC_LOCUS10457</name>
</gene>
<evidence type="ECO:0000256" key="10">
    <source>
        <dbReference type="RuleBase" id="RU366030"/>
    </source>
</evidence>
<dbReference type="PROSITE" id="PS00070">
    <property type="entry name" value="ALDEHYDE_DEHYDR_CYS"/>
    <property type="match status" value="1"/>
</dbReference>
<evidence type="ECO:0000256" key="1">
    <source>
        <dbReference type="ARBA" id="ARBA00004786"/>
    </source>
</evidence>
<dbReference type="InterPro" id="IPR016162">
    <property type="entry name" value="Ald_DH_N"/>
</dbReference>
<evidence type="ECO:0000259" key="11">
    <source>
        <dbReference type="Pfam" id="PF00171"/>
    </source>
</evidence>
<evidence type="ECO:0000256" key="7">
    <source>
        <dbReference type="PROSITE-ProRule" id="PRU10007"/>
    </source>
</evidence>
<dbReference type="EC" id="1.2.1.88" evidence="9"/>
<dbReference type="FunFam" id="3.40.605.10:FF:000006">
    <property type="entry name" value="1-pyrroline-5-carboxylate dehydrogenase"/>
    <property type="match status" value="1"/>
</dbReference>
<dbReference type="PANTHER" id="PTHR42862:SF1">
    <property type="entry name" value="DELTA-1-PYRROLINE-5-CARBOXYLATE DEHYDROGENASE 2, ISOFORM A-RELATED"/>
    <property type="match status" value="1"/>
</dbReference>
<comment type="catalytic activity">
    <reaction evidence="6 9">
        <text>L-glutamate 5-semialdehyde + NAD(+) + H2O = L-glutamate + NADH + 2 H(+)</text>
        <dbReference type="Rhea" id="RHEA:30235"/>
        <dbReference type="ChEBI" id="CHEBI:15377"/>
        <dbReference type="ChEBI" id="CHEBI:15378"/>
        <dbReference type="ChEBI" id="CHEBI:29985"/>
        <dbReference type="ChEBI" id="CHEBI:57540"/>
        <dbReference type="ChEBI" id="CHEBI:57945"/>
        <dbReference type="ChEBI" id="CHEBI:58066"/>
        <dbReference type="EC" id="1.2.1.88"/>
    </reaction>
</comment>
<comment type="similarity">
    <text evidence="2 8">Belongs to the aldehyde dehydrogenase family.</text>
</comment>
<evidence type="ECO:0000256" key="8">
    <source>
        <dbReference type="RuleBase" id="RU003345"/>
    </source>
</evidence>